<dbReference type="OrthoDB" id="3546385at2759"/>
<name>A0A9P4MII5_9PEZI</name>
<dbReference type="InterPro" id="IPR045518">
    <property type="entry name" value="2EXR"/>
</dbReference>
<evidence type="ECO:0000313" key="3">
    <source>
        <dbReference type="Proteomes" id="UP000799439"/>
    </source>
</evidence>
<comment type="caution">
    <text evidence="2">The sequence shown here is derived from an EMBL/GenBank/DDBJ whole genome shotgun (WGS) entry which is preliminary data.</text>
</comment>
<evidence type="ECO:0000259" key="1">
    <source>
        <dbReference type="Pfam" id="PF20150"/>
    </source>
</evidence>
<keyword evidence="3" id="KW-1185">Reference proteome</keyword>
<feature type="domain" description="2EXR" evidence="1">
    <location>
        <begin position="9"/>
        <end position="77"/>
    </location>
</feature>
<protein>
    <recommendedName>
        <fullName evidence="1">2EXR domain-containing protein</fullName>
    </recommendedName>
</protein>
<organism evidence="2 3">
    <name type="scientific">Myriangium duriaei CBS 260.36</name>
    <dbReference type="NCBI Taxonomy" id="1168546"/>
    <lineage>
        <taxon>Eukaryota</taxon>
        <taxon>Fungi</taxon>
        <taxon>Dikarya</taxon>
        <taxon>Ascomycota</taxon>
        <taxon>Pezizomycotina</taxon>
        <taxon>Dothideomycetes</taxon>
        <taxon>Dothideomycetidae</taxon>
        <taxon>Myriangiales</taxon>
        <taxon>Myriangiaceae</taxon>
        <taxon>Myriangium</taxon>
    </lineage>
</organism>
<proteinExistence type="predicted"/>
<dbReference type="Proteomes" id="UP000799439">
    <property type="component" value="Unassembled WGS sequence"/>
</dbReference>
<evidence type="ECO:0000313" key="2">
    <source>
        <dbReference type="EMBL" id="KAF2148841.1"/>
    </source>
</evidence>
<dbReference type="AlphaFoldDB" id="A0A9P4MII5"/>
<accession>A0A9P4MII5</accession>
<sequence>MPSNQPASFTYFSKLPNELRLAIWKHALPDAHIPSFYVFRAWEEISLDMEEPLDKIAAPRIDLPLGYVNREAHGIAKKWVQNQGLSMRYPYEIVDGGAPRFPLIPKGNPFFVRPFDPEHHVLFIHNHTWKSFVDGEGLGGLTMLEPGLWDRKKLKHIAFTRSLLLEEPDRQLDGLWRTVIGSARSLSTVYVLVDGPIPLDPGQRQSWVAIADPLGSFVWDPSSLRFKFVRNGLMHDNRLHGIEQYCVSDGRHTGRSESLFTLLEHLGCCIGLALDHFDIKEFEIRPVYSKELCRDRAWVSASEG</sequence>
<gene>
    <name evidence="2" type="ORF">K461DRAFT_315808</name>
</gene>
<dbReference type="EMBL" id="ML996092">
    <property type="protein sequence ID" value="KAF2148841.1"/>
    <property type="molecule type" value="Genomic_DNA"/>
</dbReference>
<reference evidence="2" key="1">
    <citation type="journal article" date="2020" name="Stud. Mycol.">
        <title>101 Dothideomycetes genomes: a test case for predicting lifestyles and emergence of pathogens.</title>
        <authorList>
            <person name="Haridas S."/>
            <person name="Albert R."/>
            <person name="Binder M."/>
            <person name="Bloem J."/>
            <person name="Labutti K."/>
            <person name="Salamov A."/>
            <person name="Andreopoulos B."/>
            <person name="Baker S."/>
            <person name="Barry K."/>
            <person name="Bills G."/>
            <person name="Bluhm B."/>
            <person name="Cannon C."/>
            <person name="Castanera R."/>
            <person name="Culley D."/>
            <person name="Daum C."/>
            <person name="Ezra D."/>
            <person name="Gonzalez J."/>
            <person name="Henrissat B."/>
            <person name="Kuo A."/>
            <person name="Liang C."/>
            <person name="Lipzen A."/>
            <person name="Lutzoni F."/>
            <person name="Magnuson J."/>
            <person name="Mondo S."/>
            <person name="Nolan M."/>
            <person name="Ohm R."/>
            <person name="Pangilinan J."/>
            <person name="Park H.-J."/>
            <person name="Ramirez L."/>
            <person name="Alfaro M."/>
            <person name="Sun H."/>
            <person name="Tritt A."/>
            <person name="Yoshinaga Y."/>
            <person name="Zwiers L.-H."/>
            <person name="Turgeon B."/>
            <person name="Goodwin S."/>
            <person name="Spatafora J."/>
            <person name="Crous P."/>
            <person name="Grigoriev I."/>
        </authorList>
    </citation>
    <scope>NUCLEOTIDE SEQUENCE</scope>
    <source>
        <strain evidence="2">CBS 260.36</strain>
    </source>
</reference>
<dbReference type="Pfam" id="PF20150">
    <property type="entry name" value="2EXR"/>
    <property type="match status" value="1"/>
</dbReference>